<comment type="caution">
    <text evidence="9">The sequence shown here is derived from an EMBL/GenBank/DDBJ whole genome shotgun (WGS) entry which is preliminary data.</text>
</comment>
<evidence type="ECO:0000256" key="6">
    <source>
        <dbReference type="ARBA" id="ARBA00022989"/>
    </source>
</evidence>
<keyword evidence="6 8" id="KW-1133">Transmembrane helix</keyword>
<comment type="subcellular location">
    <subcellularLocation>
        <location evidence="1">Cell membrane</location>
        <topology evidence="1">Multi-pass membrane protein</topology>
    </subcellularLocation>
</comment>
<protein>
    <submittedName>
        <fullName evidence="9">Putative permease</fullName>
    </submittedName>
</protein>
<name>A0A316G0C5_9GAMM</name>
<dbReference type="RefSeq" id="WP_109762662.1">
    <property type="nucleotide sequence ID" value="NZ_QGGU01000003.1"/>
</dbReference>
<dbReference type="GO" id="GO:0055085">
    <property type="term" value="P:transmembrane transport"/>
    <property type="evidence" value="ECO:0007669"/>
    <property type="project" value="TreeGrafter"/>
</dbReference>
<evidence type="ECO:0000313" key="9">
    <source>
        <dbReference type="EMBL" id="PWK53416.1"/>
    </source>
</evidence>
<feature type="transmembrane region" description="Helical" evidence="8">
    <location>
        <begin position="217"/>
        <end position="234"/>
    </location>
</feature>
<feature type="transmembrane region" description="Helical" evidence="8">
    <location>
        <begin position="38"/>
        <end position="56"/>
    </location>
</feature>
<feature type="transmembrane region" description="Helical" evidence="8">
    <location>
        <begin position="68"/>
        <end position="93"/>
    </location>
</feature>
<gene>
    <name evidence="9" type="ORF">C8D97_103243</name>
</gene>
<keyword evidence="3" id="KW-0813">Transport</keyword>
<evidence type="ECO:0000256" key="5">
    <source>
        <dbReference type="ARBA" id="ARBA00022692"/>
    </source>
</evidence>
<keyword evidence="4" id="KW-1003">Cell membrane</keyword>
<feature type="transmembrane region" description="Helical" evidence="8">
    <location>
        <begin position="12"/>
        <end position="32"/>
    </location>
</feature>
<sequence>MTKLFIRWFKRNFSDPQAVILLMILLAGFLLILTLSEILAPVFVAIVLAYLLEWVVQTCERTKLTRSWCVMIVFSGFIGVALLLSLGVIPLIWKQLENLVSEAPMMLSKVKTTLEALPSQYPNFITVEQVNELYQSLGDKMGGLGEIVVSVSFSSLLNAAALLVYLILVPLMLFFFMKDKHVIINWCLRWLPKERYLANKVWIEVNAQIGNYIRGKVLEIFIVGMFSFIVFSFMELRYALLLGVLVGFSVLIPYIGAAVVTIPIALMGYIQWGFDTQFIWLMIAYGIIQALDGNVLVPILFSEAVNLHPVAIIIAVLFFGGIWGFWGVFFAIPLATLVKAVITAWEEVKTSDDDEAVEAA</sequence>
<feature type="transmembrane region" description="Helical" evidence="8">
    <location>
        <begin position="240"/>
        <end position="266"/>
    </location>
</feature>
<evidence type="ECO:0000256" key="7">
    <source>
        <dbReference type="ARBA" id="ARBA00023136"/>
    </source>
</evidence>
<keyword evidence="7 8" id="KW-0472">Membrane</keyword>
<dbReference type="InterPro" id="IPR002549">
    <property type="entry name" value="AI-2E-like"/>
</dbReference>
<evidence type="ECO:0000256" key="3">
    <source>
        <dbReference type="ARBA" id="ARBA00022448"/>
    </source>
</evidence>
<dbReference type="EMBL" id="QGGU01000003">
    <property type="protein sequence ID" value="PWK53416.1"/>
    <property type="molecule type" value="Genomic_DNA"/>
</dbReference>
<organism evidence="9 10">
    <name type="scientific">Pleionea mediterranea</name>
    <dbReference type="NCBI Taxonomy" id="523701"/>
    <lineage>
        <taxon>Bacteria</taxon>
        <taxon>Pseudomonadati</taxon>
        <taxon>Pseudomonadota</taxon>
        <taxon>Gammaproteobacteria</taxon>
        <taxon>Oceanospirillales</taxon>
        <taxon>Pleioneaceae</taxon>
        <taxon>Pleionea</taxon>
    </lineage>
</organism>
<evidence type="ECO:0000256" key="8">
    <source>
        <dbReference type="SAM" id="Phobius"/>
    </source>
</evidence>
<comment type="similarity">
    <text evidence="2">Belongs to the autoinducer-2 exporter (AI-2E) (TC 2.A.86) family.</text>
</comment>
<dbReference type="Pfam" id="PF01594">
    <property type="entry name" value="AI-2E_transport"/>
    <property type="match status" value="1"/>
</dbReference>
<keyword evidence="5 8" id="KW-0812">Transmembrane</keyword>
<evidence type="ECO:0000256" key="4">
    <source>
        <dbReference type="ARBA" id="ARBA00022475"/>
    </source>
</evidence>
<dbReference type="AlphaFoldDB" id="A0A316G0C5"/>
<proteinExistence type="inferred from homology"/>
<reference evidence="9 10" key="1">
    <citation type="submission" date="2018-05" db="EMBL/GenBank/DDBJ databases">
        <title>Genomic Encyclopedia of Type Strains, Phase IV (KMG-IV): sequencing the most valuable type-strain genomes for metagenomic binning, comparative biology and taxonomic classification.</title>
        <authorList>
            <person name="Goeker M."/>
        </authorList>
    </citation>
    <scope>NUCLEOTIDE SEQUENCE [LARGE SCALE GENOMIC DNA]</scope>
    <source>
        <strain evidence="9 10">DSM 25350</strain>
    </source>
</reference>
<accession>A0A316G0C5</accession>
<dbReference type="PANTHER" id="PTHR21716:SF53">
    <property type="entry name" value="PERMEASE PERM-RELATED"/>
    <property type="match status" value="1"/>
</dbReference>
<dbReference type="Proteomes" id="UP000245790">
    <property type="component" value="Unassembled WGS sequence"/>
</dbReference>
<feature type="transmembrane region" description="Helical" evidence="8">
    <location>
        <begin position="278"/>
        <end position="301"/>
    </location>
</feature>
<evidence type="ECO:0000256" key="2">
    <source>
        <dbReference type="ARBA" id="ARBA00009773"/>
    </source>
</evidence>
<dbReference type="OrthoDB" id="5562213at2"/>
<dbReference type="GO" id="GO:0005886">
    <property type="term" value="C:plasma membrane"/>
    <property type="evidence" value="ECO:0007669"/>
    <property type="project" value="UniProtKB-SubCell"/>
</dbReference>
<feature type="transmembrane region" description="Helical" evidence="8">
    <location>
        <begin position="307"/>
        <end position="332"/>
    </location>
</feature>
<feature type="transmembrane region" description="Helical" evidence="8">
    <location>
        <begin position="147"/>
        <end position="176"/>
    </location>
</feature>
<evidence type="ECO:0000313" key="10">
    <source>
        <dbReference type="Proteomes" id="UP000245790"/>
    </source>
</evidence>
<evidence type="ECO:0000256" key="1">
    <source>
        <dbReference type="ARBA" id="ARBA00004651"/>
    </source>
</evidence>
<keyword evidence="10" id="KW-1185">Reference proteome</keyword>
<dbReference type="PANTHER" id="PTHR21716">
    <property type="entry name" value="TRANSMEMBRANE PROTEIN"/>
    <property type="match status" value="1"/>
</dbReference>